<dbReference type="RefSeq" id="XP_066665567.1">
    <property type="nucleotide sequence ID" value="XM_066813605.1"/>
</dbReference>
<accession>A0ABR1VTV5</accession>
<keyword evidence="6" id="KW-1185">Reference proteome</keyword>
<feature type="compositionally biased region" description="Basic and acidic residues" evidence="3">
    <location>
        <begin position="649"/>
        <end position="805"/>
    </location>
</feature>
<comment type="similarity">
    <text evidence="1">Belongs to the peptidase C2 family.</text>
</comment>
<dbReference type="InterPro" id="IPR000169">
    <property type="entry name" value="Pept_cys_AS"/>
</dbReference>
<comment type="caution">
    <text evidence="5">The sequence shown here is derived from an EMBL/GenBank/DDBJ whole genome shotgun (WGS) entry which is preliminary data.</text>
</comment>
<dbReference type="SUPFAM" id="SSF54001">
    <property type="entry name" value="Cysteine proteinases"/>
    <property type="match status" value="1"/>
</dbReference>
<dbReference type="EMBL" id="JAQQWN010000007">
    <property type="protein sequence ID" value="KAK8074627.1"/>
    <property type="molecule type" value="Genomic_DNA"/>
</dbReference>
<dbReference type="PANTHER" id="PTHR10183:SF397">
    <property type="entry name" value="CALPAIN CATALYTIC DOMAIN-CONTAINING PROTEIN"/>
    <property type="match status" value="1"/>
</dbReference>
<proteinExistence type="inferred from homology"/>
<dbReference type="InterPro" id="IPR022684">
    <property type="entry name" value="Calpain_cysteine_protease"/>
</dbReference>
<feature type="compositionally biased region" description="Low complexity" evidence="3">
    <location>
        <begin position="829"/>
        <end position="841"/>
    </location>
</feature>
<evidence type="ECO:0000259" key="4">
    <source>
        <dbReference type="PROSITE" id="PS50203"/>
    </source>
</evidence>
<dbReference type="InterPro" id="IPR001300">
    <property type="entry name" value="Peptidase_C2_calpain_cat"/>
</dbReference>
<feature type="domain" description="Calpain catalytic" evidence="4">
    <location>
        <begin position="198"/>
        <end position="493"/>
    </location>
</feature>
<feature type="compositionally biased region" description="Basic and acidic residues" evidence="3">
    <location>
        <begin position="935"/>
        <end position="949"/>
    </location>
</feature>
<keyword evidence="2" id="KW-0378">Hydrolase</keyword>
<feature type="region of interest" description="Disordered" evidence="3">
    <location>
        <begin position="935"/>
        <end position="1022"/>
    </location>
</feature>
<organism evidence="5 6">
    <name type="scientific">Apiospora hydei</name>
    <dbReference type="NCBI Taxonomy" id="1337664"/>
    <lineage>
        <taxon>Eukaryota</taxon>
        <taxon>Fungi</taxon>
        <taxon>Dikarya</taxon>
        <taxon>Ascomycota</taxon>
        <taxon>Pezizomycotina</taxon>
        <taxon>Sordariomycetes</taxon>
        <taxon>Xylariomycetidae</taxon>
        <taxon>Amphisphaeriales</taxon>
        <taxon>Apiosporaceae</taxon>
        <taxon>Apiospora</taxon>
    </lineage>
</organism>
<dbReference type="Gene3D" id="3.90.70.10">
    <property type="entry name" value="Cysteine proteinases"/>
    <property type="match status" value="1"/>
</dbReference>
<dbReference type="Pfam" id="PF00648">
    <property type="entry name" value="Peptidase_C2"/>
    <property type="match status" value="2"/>
</dbReference>
<feature type="active site" evidence="2">
    <location>
        <position position="413"/>
    </location>
</feature>
<feature type="active site" evidence="2">
    <location>
        <position position="434"/>
    </location>
</feature>
<feature type="region of interest" description="Disordered" evidence="3">
    <location>
        <begin position="649"/>
        <end position="881"/>
    </location>
</feature>
<keyword evidence="2" id="KW-0788">Thiol protease</keyword>
<evidence type="ECO:0000256" key="2">
    <source>
        <dbReference type="PROSITE-ProRule" id="PRU00239"/>
    </source>
</evidence>
<feature type="compositionally biased region" description="Acidic residues" evidence="3">
    <location>
        <begin position="987"/>
        <end position="1000"/>
    </location>
</feature>
<evidence type="ECO:0000313" key="6">
    <source>
        <dbReference type="Proteomes" id="UP001433268"/>
    </source>
</evidence>
<dbReference type="PANTHER" id="PTHR10183">
    <property type="entry name" value="CALPAIN"/>
    <property type="match status" value="1"/>
</dbReference>
<name>A0ABR1VTV5_9PEZI</name>
<keyword evidence="2" id="KW-0645">Protease</keyword>
<dbReference type="PROSITE" id="PS00139">
    <property type="entry name" value="THIOL_PROTEASE_CYS"/>
    <property type="match status" value="1"/>
</dbReference>
<evidence type="ECO:0000256" key="1">
    <source>
        <dbReference type="ARBA" id="ARBA00007623"/>
    </source>
</evidence>
<feature type="compositionally biased region" description="Basic and acidic residues" evidence="3">
    <location>
        <begin position="958"/>
        <end position="986"/>
    </location>
</feature>
<sequence>MSPRNATSIRHAASLSDDMRYTSDIPAVIEVYTHNDLDETSKRSGSLWLQFLLLLRVRTARQVQQLERQWPNPEEKKKRKLPPQQSINKIWRHFSAKKFSRALAILPFDPVPLPAEPERPNELLSAGYDRAVEECRRKVKKIIQECRRVNTRYRDQGWDIDWDLKMTKGNTLNYLGSNKFDVAGPRLSSSTSVPKAVKRVHEIYEKPTFMKEINGSDVKQGFLGNCWLIASFSALANVENGIQRICVEYDTRIGIYGFVFFRDGEWVYSIVDDKLYMTSPNWDSPSLQRDLLNQIDRDHEDAEAWYRKTYQTGSKALFFGGNKDQNETWIPLMEKAFAKIHGDFSSLIGGWIGEGVEDLSGGVTTELLASDILDFDGFWEDDLSRVNEEFLFGCSTGLLDGGYGERNGIREGHAYVVMDARTLKSGERLVKLRNPWGKLKKGIWDGPWSDGSKEWTNDVKEELGHNFGNDSVFWIRYEDMLRKFQHIDRTRLFREPDWRCCQRWIGVEVPWKAQYHEKFHITLTKESPLVLVLSQLDNRYYKGLHGQYNFRLHFRIHEQGRPDAEDYIVRSHGNYLMDRSVSIELPCMEPGKYSVFVSVAGERDTNMSTVEDVVKRECKQRSDHEKLASVGYAYDLAHAKGVAHLDQVRKLRQQSDQKKASNSRQYERRKMWEKRHMNREISKKQQKKNEEKRERRRAAREEERKRKEEAEAAERKKKDEADAAERKKQEESAEAERKKKEEEKPKDKASEDKSVQTDVTESKGQKDNDTKDGTPDSKDVSKEENKTESEDAKASDNKSDEKKVDGNSTTTPAPAPAPEKERENKPAYSSDNDSSDSPVSDWENLYDSSDLSKKPRMAPPPPPPQSTDKAVETDEEAGLPDPWNAVCVVGFRVYSKDEDLELRVVIEGGDLAENGMGEKGAQDIDNAQINAASGVREKKMEGDNVKDQVEIIDGAAVVKEKVQPDDNKEGNKTDEPVFKVNNHDDGAEADSEDSSDDEESTPLATPDSASGDCSPQKRLESS</sequence>
<protein>
    <submittedName>
        <fullName evidence="5">Calpain-like protein</fullName>
    </submittedName>
</protein>
<dbReference type="GeneID" id="92046665"/>
<dbReference type="Proteomes" id="UP001433268">
    <property type="component" value="Unassembled WGS sequence"/>
</dbReference>
<reference evidence="5 6" key="1">
    <citation type="submission" date="2023-01" db="EMBL/GenBank/DDBJ databases">
        <title>Analysis of 21 Apiospora genomes using comparative genomics revels a genus with tremendous synthesis potential of carbohydrate active enzymes and secondary metabolites.</title>
        <authorList>
            <person name="Sorensen T."/>
        </authorList>
    </citation>
    <scope>NUCLEOTIDE SEQUENCE [LARGE SCALE GENOMIC DNA]</scope>
    <source>
        <strain evidence="5 6">CBS 114990</strain>
    </source>
</reference>
<dbReference type="PROSITE" id="PS50203">
    <property type="entry name" value="CALPAIN_CAT"/>
    <property type="match status" value="1"/>
</dbReference>
<dbReference type="SMART" id="SM00230">
    <property type="entry name" value="CysPc"/>
    <property type="match status" value="1"/>
</dbReference>
<gene>
    <name evidence="5" type="ORF">PG997_009290</name>
</gene>
<evidence type="ECO:0000256" key="3">
    <source>
        <dbReference type="SAM" id="MobiDB-lite"/>
    </source>
</evidence>
<dbReference type="InterPro" id="IPR038765">
    <property type="entry name" value="Papain-like_cys_pep_sf"/>
</dbReference>
<feature type="active site" evidence="2">
    <location>
        <position position="226"/>
    </location>
</feature>
<evidence type="ECO:0000313" key="5">
    <source>
        <dbReference type="EMBL" id="KAK8074627.1"/>
    </source>
</evidence>